<comment type="caution">
    <text evidence="1">The sequence shown here is derived from an EMBL/GenBank/DDBJ whole genome shotgun (WGS) entry which is preliminary data.</text>
</comment>
<keyword evidence="2" id="KW-1185">Reference proteome</keyword>
<proteinExistence type="predicted"/>
<gene>
    <name evidence="1" type="ORF">MRB53_026736</name>
</gene>
<evidence type="ECO:0000313" key="2">
    <source>
        <dbReference type="Proteomes" id="UP001234297"/>
    </source>
</evidence>
<accession>A0ACC2LJ77</accession>
<dbReference type="EMBL" id="CM056816">
    <property type="protein sequence ID" value="KAJ8633400.1"/>
    <property type="molecule type" value="Genomic_DNA"/>
</dbReference>
<evidence type="ECO:0000313" key="1">
    <source>
        <dbReference type="EMBL" id="KAJ8633400.1"/>
    </source>
</evidence>
<reference evidence="1 2" key="1">
    <citation type="journal article" date="2022" name="Hortic Res">
        <title>A haplotype resolved chromosomal level avocado genome allows analysis of novel avocado genes.</title>
        <authorList>
            <person name="Nath O."/>
            <person name="Fletcher S.J."/>
            <person name="Hayward A."/>
            <person name="Shaw L.M."/>
            <person name="Masouleh A.K."/>
            <person name="Furtado A."/>
            <person name="Henry R.J."/>
            <person name="Mitter N."/>
        </authorList>
    </citation>
    <scope>NUCLEOTIDE SEQUENCE [LARGE SCALE GENOMIC DNA]</scope>
    <source>
        <strain evidence="2">cv. Hass</strain>
    </source>
</reference>
<name>A0ACC2LJ77_PERAE</name>
<protein>
    <submittedName>
        <fullName evidence="1">Uncharacterized protein</fullName>
    </submittedName>
</protein>
<dbReference type="Proteomes" id="UP001234297">
    <property type="component" value="Chromosome 8"/>
</dbReference>
<organism evidence="1 2">
    <name type="scientific">Persea americana</name>
    <name type="common">Avocado</name>
    <dbReference type="NCBI Taxonomy" id="3435"/>
    <lineage>
        <taxon>Eukaryota</taxon>
        <taxon>Viridiplantae</taxon>
        <taxon>Streptophyta</taxon>
        <taxon>Embryophyta</taxon>
        <taxon>Tracheophyta</taxon>
        <taxon>Spermatophyta</taxon>
        <taxon>Magnoliopsida</taxon>
        <taxon>Magnoliidae</taxon>
        <taxon>Laurales</taxon>
        <taxon>Lauraceae</taxon>
        <taxon>Persea</taxon>
    </lineage>
</organism>
<sequence>MAPIACWVSPKNNSYFSDYTKSPRRETNLNGLKYGENPSSKRRQQEEEGKEEEKGKPVFRDYFLEMGKLGKKARKFSKKHLQSVLKQRRKFKSMRDSFKRKNSLRNEGDSDEEHVKATTNHATGANFEGIPSNGAVEDVSLDAIFSDDDHDSIEDDTHSDGFLSEDSNSPYVADSENENNSEEKSDCGALLGQNEGILLELTKQKRKLERLKKKDPEFLKFLEVHSMDIEHFGNKVCSDEEGEMRDHCGANLGNGLDFHEGRVLNLSTVDAWCQLVIEKQSMLVLPTLLNGYRAACHYGTDEDPDEISCWRIEKREVFCKILMFVIQEASGIFQKLLGISSSSCKNEIVLELKNSDKWKTMKPLLKSYLRSTLYLLDQVTDHQILEFTLSRLRTSIIFFAAFPTLLQRLIKVAVHLWATGGGSVSSSAFLVLRDIAVQLNLKCLDTCLKKTYKAYIAQCLSVESANPKHVQFLSNSVVELYSLDLQKAYHRALVSVQQLANILQQALKAKKESLEKIYNFQYTSCLDLWVKFISANVRDHDLQPLLYLVIQLICGVAHLFPGPRYLPLRLKCIQMLNLLSTSSGVFIPVASLALSALDYEECNKSSAISKKNLNPLSLLKVPKRLLKSRDFQEGCILSAMNLLSAHFAQWSYHISFPELATIPLIRLRIFHEKTTVESLKRLVKRLIDQVEQNVEFVQKRRDDVTFSPKDQATIDSFLLLEKSGGNTPFSQYYASVLQKFNSQNLVMNEKTSELKQSGSRKRKQPVRDSSEDVRADGETAVVKNVVANSTVGSERDKKQTKSQRT</sequence>